<dbReference type="GO" id="GO:0050270">
    <property type="term" value="F:S-adenosylhomocysteine deaminase activity"/>
    <property type="evidence" value="ECO:0007669"/>
    <property type="project" value="UniProtKB-UniRule"/>
</dbReference>
<feature type="binding site" evidence="5">
    <location>
        <position position="219"/>
    </location>
    <ligand>
        <name>Zn(2+)</name>
        <dbReference type="ChEBI" id="CHEBI:29105"/>
    </ligand>
</feature>
<comment type="similarity">
    <text evidence="1">Belongs to the metallo-dependent hydrolases superfamily. ATZ/TRZ family.</text>
</comment>
<dbReference type="SUPFAM" id="SSF51556">
    <property type="entry name" value="Metallo-dependent hydrolases"/>
    <property type="match status" value="1"/>
</dbReference>
<dbReference type="InterPro" id="IPR050287">
    <property type="entry name" value="MTA/SAH_deaminase"/>
</dbReference>
<evidence type="ECO:0000256" key="1">
    <source>
        <dbReference type="ARBA" id="ARBA00006745"/>
    </source>
</evidence>
<dbReference type="CDD" id="cd01298">
    <property type="entry name" value="ATZ_TRZ_like"/>
    <property type="match status" value="1"/>
</dbReference>
<dbReference type="EC" id="3.5.4.31" evidence="5"/>
<dbReference type="FunFam" id="3.20.20.140:FF:000014">
    <property type="entry name" value="5-methylthioadenosine/S-adenosylhomocysteine deaminase"/>
    <property type="match status" value="1"/>
</dbReference>
<dbReference type="HAMAP" id="MF_01281">
    <property type="entry name" value="MTA_SAH_deamin"/>
    <property type="match status" value="1"/>
</dbReference>
<dbReference type="Gene3D" id="2.30.40.10">
    <property type="entry name" value="Urease, subunit C, domain 1"/>
    <property type="match status" value="1"/>
</dbReference>
<organism evidence="7 8">
    <name type="scientific">Natronospira elongata</name>
    <dbReference type="NCBI Taxonomy" id="3110268"/>
    <lineage>
        <taxon>Bacteria</taxon>
        <taxon>Pseudomonadati</taxon>
        <taxon>Pseudomonadota</taxon>
        <taxon>Gammaproteobacteria</taxon>
        <taxon>Natronospirales</taxon>
        <taxon>Natronospiraceae</taxon>
        <taxon>Natronospira</taxon>
    </lineage>
</organism>
<reference evidence="7 8" key="1">
    <citation type="submission" date="2023-12" db="EMBL/GenBank/DDBJ databases">
        <title>Whole-genome sequencing of halo(alkali)philic microorganisms from hypersaline lakes.</title>
        <authorList>
            <person name="Sorokin D.Y."/>
            <person name="Merkel A.Y."/>
            <person name="Messina E."/>
            <person name="Yakimov M."/>
        </authorList>
    </citation>
    <scope>NUCLEOTIDE SEQUENCE [LARGE SCALE GENOMIC DNA]</scope>
    <source>
        <strain evidence="7 8">AB-CW1</strain>
    </source>
</reference>
<evidence type="ECO:0000259" key="6">
    <source>
        <dbReference type="Pfam" id="PF01979"/>
    </source>
</evidence>
<evidence type="ECO:0000256" key="4">
    <source>
        <dbReference type="ARBA" id="ARBA00022833"/>
    </source>
</evidence>
<evidence type="ECO:0000313" key="7">
    <source>
        <dbReference type="EMBL" id="MEA5446411.1"/>
    </source>
</evidence>
<comment type="cofactor">
    <cofactor evidence="5">
        <name>Zn(2+)</name>
        <dbReference type="ChEBI" id="CHEBI:29105"/>
    </cofactor>
    <text evidence="5">Binds 1 zinc ion per subunit.</text>
</comment>
<evidence type="ECO:0000313" key="8">
    <source>
        <dbReference type="Proteomes" id="UP001302316"/>
    </source>
</evidence>
<keyword evidence="8" id="KW-1185">Reference proteome</keyword>
<comment type="catalytic activity">
    <reaction evidence="5">
        <text>S-methyl-5'-thioadenosine + H2O + H(+) = S-methyl-5'-thioinosine + NH4(+)</text>
        <dbReference type="Rhea" id="RHEA:25025"/>
        <dbReference type="ChEBI" id="CHEBI:15377"/>
        <dbReference type="ChEBI" id="CHEBI:15378"/>
        <dbReference type="ChEBI" id="CHEBI:17509"/>
        <dbReference type="ChEBI" id="CHEBI:28938"/>
        <dbReference type="ChEBI" id="CHEBI:48595"/>
        <dbReference type="EC" id="3.5.4.31"/>
    </reaction>
</comment>
<dbReference type="EMBL" id="JAYGII010000031">
    <property type="protein sequence ID" value="MEA5446411.1"/>
    <property type="molecule type" value="Genomic_DNA"/>
</dbReference>
<accession>A0AAP6MNC1</accession>
<comment type="function">
    <text evidence="5">Catalyzes the deamination of 5-methylthioadenosine and S-adenosyl-L-homocysteine into 5-methylthioinosine and S-inosyl-L-homocysteine, respectively. Is also able to deaminate adenosine.</text>
</comment>
<proteinExistence type="inferred from homology"/>
<name>A0AAP6MNC1_9GAMM</name>
<dbReference type="NCBIfam" id="NF006549">
    <property type="entry name" value="PRK09045.1"/>
    <property type="match status" value="1"/>
</dbReference>
<feature type="binding site" evidence="5">
    <location>
        <position position="222"/>
    </location>
    <ligand>
        <name>substrate</name>
    </ligand>
</feature>
<comment type="caution">
    <text evidence="7">The sequence shown here is derived from an EMBL/GenBank/DDBJ whole genome shotgun (WGS) entry which is preliminary data.</text>
</comment>
<dbReference type="AlphaFoldDB" id="A0AAP6MNC1"/>
<dbReference type="InterPro" id="IPR006680">
    <property type="entry name" value="Amidohydro-rel"/>
</dbReference>
<feature type="binding site" evidence="5">
    <location>
        <position position="70"/>
    </location>
    <ligand>
        <name>Zn(2+)</name>
        <dbReference type="ChEBI" id="CHEBI:29105"/>
    </ligand>
</feature>
<comment type="catalytic activity">
    <reaction evidence="5">
        <text>S-adenosyl-L-homocysteine + H2O + H(+) = S-inosyl-L-homocysteine + NH4(+)</text>
        <dbReference type="Rhea" id="RHEA:20716"/>
        <dbReference type="ChEBI" id="CHEBI:15377"/>
        <dbReference type="ChEBI" id="CHEBI:15378"/>
        <dbReference type="ChEBI" id="CHEBI:28938"/>
        <dbReference type="ChEBI" id="CHEBI:57856"/>
        <dbReference type="ChEBI" id="CHEBI:57985"/>
        <dbReference type="EC" id="3.5.4.28"/>
    </reaction>
</comment>
<dbReference type="RefSeq" id="WP_346052625.1">
    <property type="nucleotide sequence ID" value="NZ_JAYGII010000031.1"/>
</dbReference>
<sequence>MSETVDLLIEAGWIVPVEPEGVILKDHCVAIADGRIKALLPRSQAHEQFQGEETVRLPDHMLTPGFVNAHTHAAMSLLRGYADDLPLMTWLNDHIWPAEGHFVGPEFVRDGSELAMAEMIRGGTTCFNDMYFFPDIVARSASRLGLRASLGMIVIEFPSAWAANPAEYLSKGLEVRDTFKSDPLLSFCFAPHAPYTVSDDSLERLRGYADELDAPVHMHVHETAAEVADAEREQGERPLARLERLGLLNPSLMAVHMTQLTDDEIGRVAENGASVLHCPESNLKLASGFCPVARLDAAGINLALGTDGAASNNDLDMIGEMRTAAMLAKAVADDAAALPASRVLRMATLGGARALGLENEIGSIEAGKWADLTAIDLSPMATQPVYNPVSQLVYAASRDQVSDVWVAGRRLLQDGRLTAIDEMELRERSREWGRRLEKAHGEYKEQQA</sequence>
<keyword evidence="3 5" id="KW-0378">Hydrolase</keyword>
<feature type="binding site" evidence="5">
    <location>
        <position position="307"/>
    </location>
    <ligand>
        <name>substrate</name>
    </ligand>
</feature>
<feature type="domain" description="Amidohydrolase-related" evidence="6">
    <location>
        <begin position="61"/>
        <end position="410"/>
    </location>
</feature>
<dbReference type="Pfam" id="PF01979">
    <property type="entry name" value="Amidohydro_1"/>
    <property type="match status" value="1"/>
</dbReference>
<gene>
    <name evidence="5" type="primary">mtaD</name>
    <name evidence="7" type="ORF">VCB98_11330</name>
</gene>
<dbReference type="EC" id="3.5.4.28" evidence="5"/>
<evidence type="ECO:0000256" key="5">
    <source>
        <dbReference type="HAMAP-Rule" id="MF_01281"/>
    </source>
</evidence>
<evidence type="ECO:0000256" key="3">
    <source>
        <dbReference type="ARBA" id="ARBA00022801"/>
    </source>
</evidence>
<dbReference type="SUPFAM" id="SSF51338">
    <property type="entry name" value="Composite domain of metallo-dependent hydrolases"/>
    <property type="match status" value="1"/>
</dbReference>
<dbReference type="PANTHER" id="PTHR43794:SF11">
    <property type="entry name" value="AMIDOHYDROLASE-RELATED DOMAIN-CONTAINING PROTEIN"/>
    <property type="match status" value="1"/>
</dbReference>
<comment type="caution">
    <text evidence="5">Lacks conserved residue(s) required for the propagation of feature annotation.</text>
</comment>
<dbReference type="InterPro" id="IPR011059">
    <property type="entry name" value="Metal-dep_hydrolase_composite"/>
</dbReference>
<protein>
    <recommendedName>
        <fullName evidence="5">5-methylthioadenosine/S-adenosylhomocysteine deaminase</fullName>
        <shortName evidence="5">MTA/SAH deaminase</shortName>
        <ecNumber evidence="5">3.5.4.28</ecNumber>
        <ecNumber evidence="5">3.5.4.31</ecNumber>
    </recommendedName>
</protein>
<dbReference type="Proteomes" id="UP001302316">
    <property type="component" value="Unassembled WGS sequence"/>
</dbReference>
<dbReference type="GO" id="GO:0090614">
    <property type="term" value="F:5'-methylthioadenosine deaminase activity"/>
    <property type="evidence" value="ECO:0007669"/>
    <property type="project" value="UniProtKB-UniRule"/>
</dbReference>
<dbReference type="Gene3D" id="3.20.20.140">
    <property type="entry name" value="Metal-dependent hydrolases"/>
    <property type="match status" value="1"/>
</dbReference>
<dbReference type="InterPro" id="IPR023512">
    <property type="entry name" value="Deaminase_MtaD/DadD"/>
</dbReference>
<feature type="binding site" evidence="5">
    <location>
        <position position="72"/>
    </location>
    <ligand>
        <name>Zn(2+)</name>
        <dbReference type="ChEBI" id="CHEBI:29105"/>
    </ligand>
</feature>
<keyword evidence="2 5" id="KW-0479">Metal-binding</keyword>
<feature type="binding site" evidence="5">
    <location>
        <position position="307"/>
    </location>
    <ligand>
        <name>Zn(2+)</name>
        <dbReference type="ChEBI" id="CHEBI:29105"/>
    </ligand>
</feature>
<dbReference type="InterPro" id="IPR032466">
    <property type="entry name" value="Metal_Hydrolase"/>
</dbReference>
<dbReference type="GO" id="GO:0046872">
    <property type="term" value="F:metal ion binding"/>
    <property type="evidence" value="ECO:0007669"/>
    <property type="project" value="UniProtKB-KW"/>
</dbReference>
<evidence type="ECO:0000256" key="2">
    <source>
        <dbReference type="ARBA" id="ARBA00022723"/>
    </source>
</evidence>
<feature type="binding site" evidence="5">
    <location>
        <position position="192"/>
    </location>
    <ligand>
        <name>substrate</name>
    </ligand>
</feature>
<dbReference type="PANTHER" id="PTHR43794">
    <property type="entry name" value="AMINOHYDROLASE SSNA-RELATED"/>
    <property type="match status" value="1"/>
</dbReference>
<feature type="binding site" evidence="5">
    <location>
        <position position="99"/>
    </location>
    <ligand>
        <name>substrate</name>
    </ligand>
</feature>
<comment type="similarity">
    <text evidence="5">Belongs to the metallo-dependent hydrolases superfamily. MTA/SAH deaminase family.</text>
</comment>
<keyword evidence="4 5" id="KW-0862">Zinc</keyword>